<evidence type="ECO:0000313" key="2">
    <source>
        <dbReference type="EMBL" id="CAJ1945910.1"/>
    </source>
</evidence>
<protein>
    <submittedName>
        <fullName evidence="2">Uncharacterized protein</fullName>
    </submittedName>
</protein>
<accession>A0AAD2FKP1</accession>
<dbReference type="Proteomes" id="UP001295423">
    <property type="component" value="Unassembled WGS sequence"/>
</dbReference>
<feature type="signal peptide" evidence="1">
    <location>
        <begin position="1"/>
        <end position="31"/>
    </location>
</feature>
<proteinExistence type="predicted"/>
<keyword evidence="1" id="KW-0732">Signal</keyword>
<sequence>MTTNLICPPHVSSILLLLLLLLGWQPDQVIAIRGLKKGANSVKGDPSLVDFEMCAALIPINAQNPELAVFFDLEDTCTTTFWENQEPWTNGSPLYTAYYPVCSCVILAKDCFLPAVSTFAPMYDVARSTGLLKEEAIAFASPFVESDCLAYALAFLDQWASDEPMNNSDDPPSND</sequence>
<dbReference type="AlphaFoldDB" id="A0AAD2FKP1"/>
<evidence type="ECO:0000313" key="3">
    <source>
        <dbReference type="Proteomes" id="UP001295423"/>
    </source>
</evidence>
<comment type="caution">
    <text evidence="2">The sequence shown here is derived from an EMBL/GenBank/DDBJ whole genome shotgun (WGS) entry which is preliminary data.</text>
</comment>
<gene>
    <name evidence="2" type="ORF">CYCCA115_LOCUS10052</name>
</gene>
<feature type="chain" id="PRO_5042058030" evidence="1">
    <location>
        <begin position="32"/>
        <end position="175"/>
    </location>
</feature>
<organism evidence="2 3">
    <name type="scientific">Cylindrotheca closterium</name>
    <dbReference type="NCBI Taxonomy" id="2856"/>
    <lineage>
        <taxon>Eukaryota</taxon>
        <taxon>Sar</taxon>
        <taxon>Stramenopiles</taxon>
        <taxon>Ochrophyta</taxon>
        <taxon>Bacillariophyta</taxon>
        <taxon>Bacillariophyceae</taxon>
        <taxon>Bacillariophycidae</taxon>
        <taxon>Bacillariales</taxon>
        <taxon>Bacillariaceae</taxon>
        <taxon>Cylindrotheca</taxon>
    </lineage>
</organism>
<keyword evidence="3" id="KW-1185">Reference proteome</keyword>
<reference evidence="2" key="1">
    <citation type="submission" date="2023-08" db="EMBL/GenBank/DDBJ databases">
        <authorList>
            <person name="Audoor S."/>
            <person name="Bilcke G."/>
        </authorList>
    </citation>
    <scope>NUCLEOTIDE SEQUENCE</scope>
</reference>
<dbReference type="EMBL" id="CAKOGP040001557">
    <property type="protein sequence ID" value="CAJ1945910.1"/>
    <property type="molecule type" value="Genomic_DNA"/>
</dbReference>
<evidence type="ECO:0000256" key="1">
    <source>
        <dbReference type="SAM" id="SignalP"/>
    </source>
</evidence>
<name>A0AAD2FKP1_9STRA</name>